<evidence type="ECO:0000313" key="2">
    <source>
        <dbReference type="Proteomes" id="UP001246858"/>
    </source>
</evidence>
<dbReference type="EMBL" id="JAVDTF010000003">
    <property type="protein sequence ID" value="MDR6785284.1"/>
    <property type="molecule type" value="Genomic_DNA"/>
</dbReference>
<reference evidence="1" key="1">
    <citation type="submission" date="2023-07" db="EMBL/GenBank/DDBJ databases">
        <title>Sorghum-associated microbial communities from plants grown in Nebraska, USA.</title>
        <authorList>
            <person name="Schachtman D."/>
        </authorList>
    </citation>
    <scope>NUCLEOTIDE SEQUENCE</scope>
    <source>
        <strain evidence="1">2697</strain>
    </source>
</reference>
<keyword evidence="2" id="KW-1185">Reference proteome</keyword>
<gene>
    <name evidence="1" type="ORF">J2X78_003858</name>
</gene>
<accession>A0ACC6L1A7</accession>
<name>A0ACC6L1A7_9SPHI</name>
<evidence type="ECO:0000313" key="1">
    <source>
        <dbReference type="EMBL" id="MDR6785284.1"/>
    </source>
</evidence>
<sequence>MDKFDKIIEVTKVKKQVDESESMALWKTFQQGRSSYLIFLDNSKTIRDSIRELNSIPLGELDINKRWRLQRRVVKDIHNVISSGQNFLDHLKHSHNFSEAVYDKTYTIFFRELRNYLVHNDTFKLVTRNEYKRDEEPKFYQAMDKSAFTTFVNKKGNQIYDRIRLDSSKVSKREHKLCSELLSLLNFLDEKEKLFDFEPILRHYVISLNAYYSNWVLSILKKKVKLSILKKFTEDMKIVHNHFHNSFSESRLRYLRLAIYKKNKIISGLKKAR</sequence>
<comment type="caution">
    <text evidence="1">The sequence shown here is derived from an EMBL/GenBank/DDBJ whole genome shotgun (WGS) entry which is preliminary data.</text>
</comment>
<protein>
    <submittedName>
        <fullName evidence="1">Uncharacterized protein</fullName>
    </submittedName>
</protein>
<dbReference type="Proteomes" id="UP001246858">
    <property type="component" value="Unassembled WGS sequence"/>
</dbReference>
<proteinExistence type="predicted"/>
<organism evidence="1 2">
    <name type="scientific">Pedobacter africanus</name>
    <dbReference type="NCBI Taxonomy" id="151894"/>
    <lineage>
        <taxon>Bacteria</taxon>
        <taxon>Pseudomonadati</taxon>
        <taxon>Bacteroidota</taxon>
        <taxon>Sphingobacteriia</taxon>
        <taxon>Sphingobacteriales</taxon>
        <taxon>Sphingobacteriaceae</taxon>
        <taxon>Pedobacter</taxon>
    </lineage>
</organism>